<protein>
    <submittedName>
        <fullName evidence="1">Uncharacterized protein</fullName>
    </submittedName>
</protein>
<evidence type="ECO:0000313" key="2">
    <source>
        <dbReference type="Proteomes" id="UP000054988"/>
    </source>
</evidence>
<dbReference type="InterPro" id="IPR036291">
    <property type="entry name" value="NAD(P)-bd_dom_sf"/>
</dbReference>
<accession>A0A0W0FUX3</accession>
<name>A0A0W0FUX3_MONRR</name>
<dbReference type="Gene3D" id="3.40.50.720">
    <property type="entry name" value="NAD(P)-binding Rossmann-like Domain"/>
    <property type="match status" value="1"/>
</dbReference>
<proteinExistence type="predicted"/>
<dbReference type="EMBL" id="LATX01001623">
    <property type="protein sequence ID" value="KTB39946.1"/>
    <property type="molecule type" value="Genomic_DNA"/>
</dbReference>
<comment type="caution">
    <text evidence="1">The sequence shown here is derived from an EMBL/GenBank/DDBJ whole genome shotgun (WGS) entry which is preliminary data.</text>
</comment>
<dbReference type="SUPFAM" id="SSF51735">
    <property type="entry name" value="NAD(P)-binding Rossmann-fold domains"/>
    <property type="match status" value="1"/>
</dbReference>
<organism evidence="1 2">
    <name type="scientific">Moniliophthora roreri</name>
    <name type="common">Frosty pod rot fungus</name>
    <name type="synonym">Monilia roreri</name>
    <dbReference type="NCBI Taxonomy" id="221103"/>
    <lineage>
        <taxon>Eukaryota</taxon>
        <taxon>Fungi</taxon>
        <taxon>Dikarya</taxon>
        <taxon>Basidiomycota</taxon>
        <taxon>Agaricomycotina</taxon>
        <taxon>Agaricomycetes</taxon>
        <taxon>Agaricomycetidae</taxon>
        <taxon>Agaricales</taxon>
        <taxon>Marasmiineae</taxon>
        <taxon>Marasmiaceae</taxon>
        <taxon>Moniliophthora</taxon>
    </lineage>
</organism>
<dbReference type="Proteomes" id="UP000054988">
    <property type="component" value="Unassembled WGS sequence"/>
</dbReference>
<dbReference type="AlphaFoldDB" id="A0A0W0FUX3"/>
<evidence type="ECO:0000313" key="1">
    <source>
        <dbReference type="EMBL" id="KTB39946.1"/>
    </source>
</evidence>
<sequence length="64" mass="7125">MGFLNLLEKGTKERQLKGQRKTLSIINISSTSGDLCLSMHTYSYVVSKAALSHLTEFALRKIPV</sequence>
<reference evidence="1 2" key="1">
    <citation type="submission" date="2015-12" db="EMBL/GenBank/DDBJ databases">
        <title>Draft genome sequence of Moniliophthora roreri, the causal agent of frosty pod rot of cacao.</title>
        <authorList>
            <person name="Aime M.C."/>
            <person name="Diaz-Valderrama J.R."/>
            <person name="Kijpornyongpan T."/>
            <person name="Phillips-Mora W."/>
        </authorList>
    </citation>
    <scope>NUCLEOTIDE SEQUENCE [LARGE SCALE GENOMIC DNA]</scope>
    <source>
        <strain evidence="1 2">MCA 2952</strain>
    </source>
</reference>
<gene>
    <name evidence="1" type="ORF">WG66_7480</name>
</gene>